<proteinExistence type="predicted"/>
<name>B4S896_PROA2</name>
<dbReference type="Proteomes" id="UP000002725">
    <property type="component" value="Chromosome"/>
</dbReference>
<dbReference type="STRING" id="290512.Paes_1257"/>
<evidence type="ECO:0000313" key="2">
    <source>
        <dbReference type="Proteomes" id="UP000002725"/>
    </source>
</evidence>
<dbReference type="AlphaFoldDB" id="B4S896"/>
<sequence length="227" mass="24215">MKVETTNTEPGTTIHHTNKKNTIMNTIKNIIIAAIIFTGMSFSAKAFATPVEGVTTTGTTDLSATIPEFIVLHYYSTVAMDFATPTAESLDEGKLELDADWKGSTTGNELNTKNLMKADLELDNTKTTVTLKNVWAVRGFSKNGNAKISIALASGHDKMKKENSEIVVSNVKVSDNTSTSAEITTSLKGIAKAKATVGSVEMDLDFTNTTIAGNHTGAKYTLTASTI</sequence>
<reference evidence="1" key="1">
    <citation type="submission" date="2008-06" db="EMBL/GenBank/DDBJ databases">
        <title>Complete sequence of chromosome of Prosthecochloris aestuarii DSM 271.</title>
        <authorList>
            <consortium name="US DOE Joint Genome Institute"/>
            <person name="Lucas S."/>
            <person name="Copeland A."/>
            <person name="Lapidus A."/>
            <person name="Glavina del Rio T."/>
            <person name="Dalin E."/>
            <person name="Tice H."/>
            <person name="Bruce D."/>
            <person name="Goodwin L."/>
            <person name="Pitluck S."/>
            <person name="Schmutz J."/>
            <person name="Larimer F."/>
            <person name="Land M."/>
            <person name="Hauser L."/>
            <person name="Kyrpides N."/>
            <person name="Anderson I."/>
            <person name="Liu Z."/>
            <person name="Li T."/>
            <person name="Zhao F."/>
            <person name="Overmann J."/>
            <person name="Bryant D.A."/>
            <person name="Richardson P."/>
        </authorList>
    </citation>
    <scope>NUCLEOTIDE SEQUENCE [LARGE SCALE GENOMIC DNA]</scope>
    <source>
        <strain evidence="1">DSM 271</strain>
    </source>
</reference>
<organism evidence="1 2">
    <name type="scientific">Prosthecochloris aestuarii (strain DSM 271 / SK 413)</name>
    <dbReference type="NCBI Taxonomy" id="290512"/>
    <lineage>
        <taxon>Bacteria</taxon>
        <taxon>Pseudomonadati</taxon>
        <taxon>Chlorobiota</taxon>
        <taxon>Chlorobiia</taxon>
        <taxon>Chlorobiales</taxon>
        <taxon>Chlorobiaceae</taxon>
        <taxon>Prosthecochloris</taxon>
    </lineage>
</organism>
<dbReference type="KEGG" id="paa:Paes_1257"/>
<evidence type="ECO:0000313" key="1">
    <source>
        <dbReference type="EMBL" id="ACF46283.1"/>
    </source>
</evidence>
<dbReference type="EMBL" id="CP001108">
    <property type="protein sequence ID" value="ACF46283.1"/>
    <property type="molecule type" value="Genomic_DNA"/>
</dbReference>
<protein>
    <submittedName>
        <fullName evidence="1">Uncharacterized protein</fullName>
    </submittedName>
</protein>
<keyword evidence="2" id="KW-1185">Reference proteome</keyword>
<gene>
    <name evidence="1" type="ordered locus">Paes_1257</name>
</gene>
<accession>B4S896</accession>
<dbReference type="HOGENOM" id="CLU_1297958_0_0_10"/>